<evidence type="ECO:0000313" key="1">
    <source>
        <dbReference type="EMBL" id="MDR6968700.1"/>
    </source>
</evidence>
<organism evidence="1 2">
    <name type="scientific">Flavobacterium arsenatis</name>
    <dbReference type="NCBI Taxonomy" id="1484332"/>
    <lineage>
        <taxon>Bacteria</taxon>
        <taxon>Pseudomonadati</taxon>
        <taxon>Bacteroidota</taxon>
        <taxon>Flavobacteriia</taxon>
        <taxon>Flavobacteriales</taxon>
        <taxon>Flavobacteriaceae</taxon>
        <taxon>Flavobacterium</taxon>
    </lineage>
</organism>
<dbReference type="Pfam" id="PF14125">
    <property type="entry name" value="DUF4292"/>
    <property type="match status" value="1"/>
</dbReference>
<reference evidence="1 2" key="1">
    <citation type="submission" date="2023-07" db="EMBL/GenBank/DDBJ databases">
        <title>Sorghum-associated microbial communities from plants grown in Nebraska, USA.</title>
        <authorList>
            <person name="Schachtman D."/>
        </authorList>
    </citation>
    <scope>NUCLEOTIDE SEQUENCE [LARGE SCALE GENOMIC DNA]</scope>
    <source>
        <strain evidence="1 2">3773</strain>
    </source>
</reference>
<name>A0ABU1TS49_9FLAO</name>
<gene>
    <name evidence="1" type="ORF">J2X31_002726</name>
</gene>
<accession>A0ABU1TS49</accession>
<sequence length="266" mass="30502">MKIKKLKNIRVLLHIIFLVVLATLVSCKSKAVIAEATATKKMSADKIVSNHYAVKKEFKTAYIKADVSYKDDKQSLNVSADIRIKKNEQILLSLRFFGITMAKALITPKEVKYYEKSGNKYFEGDYTTLSKWLGTDLDFNKVQNMLIGQAFDDLNDGKYDASIEDGFYKLNDKSNKNTEKAFFFEASQFLIKKQEISQKSKNRMLKVSYPSHKDYPEVILPTQLIIEALQDNTATKINIEYKSATFNEELSFPYSVPDGFDRIFID</sequence>
<dbReference type="Proteomes" id="UP001255185">
    <property type="component" value="Unassembled WGS sequence"/>
</dbReference>
<evidence type="ECO:0000313" key="2">
    <source>
        <dbReference type="Proteomes" id="UP001255185"/>
    </source>
</evidence>
<proteinExistence type="predicted"/>
<evidence type="ECO:0008006" key="3">
    <source>
        <dbReference type="Google" id="ProtNLM"/>
    </source>
</evidence>
<dbReference type="RefSeq" id="WP_310027309.1">
    <property type="nucleotide sequence ID" value="NZ_JAVDVI010000012.1"/>
</dbReference>
<dbReference type="Gene3D" id="2.50.20.10">
    <property type="entry name" value="Lipoprotein localisation LolA/LolB/LppX"/>
    <property type="match status" value="1"/>
</dbReference>
<comment type="caution">
    <text evidence="1">The sequence shown here is derived from an EMBL/GenBank/DDBJ whole genome shotgun (WGS) entry which is preliminary data.</text>
</comment>
<keyword evidence="2" id="KW-1185">Reference proteome</keyword>
<dbReference type="EMBL" id="JAVDVI010000012">
    <property type="protein sequence ID" value="MDR6968700.1"/>
    <property type="molecule type" value="Genomic_DNA"/>
</dbReference>
<dbReference type="InterPro" id="IPR025634">
    <property type="entry name" value="DUF4292"/>
</dbReference>
<protein>
    <recommendedName>
        <fullName evidence="3">DUF4292 domain-containing protein</fullName>
    </recommendedName>
</protein>
<dbReference type="PROSITE" id="PS51257">
    <property type="entry name" value="PROKAR_LIPOPROTEIN"/>
    <property type="match status" value="1"/>
</dbReference>